<dbReference type="InterPro" id="IPR011127">
    <property type="entry name" value="Dala_Dala_lig_N"/>
</dbReference>
<organism evidence="23 24">
    <name type="scientific">Lwoffella lincolnii</name>
    <dbReference type="NCBI Taxonomy" id="90241"/>
    <lineage>
        <taxon>Bacteria</taxon>
        <taxon>Pseudomonadati</taxon>
        <taxon>Pseudomonadota</taxon>
        <taxon>Gammaproteobacteria</taxon>
        <taxon>Moraxellales</taxon>
        <taxon>Moraxellaceae</taxon>
        <taxon>Lwoffella</taxon>
    </lineage>
</organism>
<comment type="caution">
    <text evidence="23">The sequence shown here is derived from an EMBL/GenBank/DDBJ whole genome shotgun (WGS) entry which is preliminary data.</text>
</comment>
<dbReference type="NCBIfam" id="TIGR01205">
    <property type="entry name" value="D_ala_D_alaTIGR"/>
    <property type="match status" value="1"/>
</dbReference>
<evidence type="ECO:0000256" key="8">
    <source>
        <dbReference type="ARBA" id="ARBA00022598"/>
    </source>
</evidence>
<keyword evidence="16 18" id="KW-0961">Cell wall biogenesis/degradation</keyword>
<evidence type="ECO:0000256" key="11">
    <source>
        <dbReference type="ARBA" id="ARBA00022840"/>
    </source>
</evidence>
<dbReference type="GO" id="GO:0005737">
    <property type="term" value="C:cytoplasm"/>
    <property type="evidence" value="ECO:0007669"/>
    <property type="project" value="UniProtKB-SubCell"/>
</dbReference>
<evidence type="ECO:0000256" key="20">
    <source>
        <dbReference type="PIRSR" id="PIRSR039102-3"/>
    </source>
</evidence>
<keyword evidence="9 20" id="KW-0479">Metal-binding</keyword>
<keyword evidence="8 18" id="KW-0436">Ligase</keyword>
<dbReference type="InterPro" id="IPR011761">
    <property type="entry name" value="ATP-grasp"/>
</dbReference>
<dbReference type="GO" id="GO:0008716">
    <property type="term" value="F:D-alanine-D-alanine ligase activity"/>
    <property type="evidence" value="ECO:0007669"/>
    <property type="project" value="UniProtKB-UniRule"/>
</dbReference>
<evidence type="ECO:0000313" key="24">
    <source>
        <dbReference type="Proteomes" id="UP000191094"/>
    </source>
</evidence>
<evidence type="ECO:0000256" key="16">
    <source>
        <dbReference type="ARBA" id="ARBA00023316"/>
    </source>
</evidence>
<evidence type="ECO:0000256" key="21">
    <source>
        <dbReference type="PROSITE-ProRule" id="PRU00409"/>
    </source>
</evidence>
<evidence type="ECO:0000256" key="9">
    <source>
        <dbReference type="ARBA" id="ARBA00022723"/>
    </source>
</evidence>
<dbReference type="PANTHER" id="PTHR23132">
    <property type="entry name" value="D-ALANINE--D-ALANINE LIGASE"/>
    <property type="match status" value="1"/>
</dbReference>
<feature type="active site" evidence="19">
    <location>
        <position position="25"/>
    </location>
</feature>
<accession>A0A1T0CEE5</accession>
<dbReference type="Proteomes" id="UP000191094">
    <property type="component" value="Unassembled WGS sequence"/>
</dbReference>
<evidence type="ECO:0000256" key="12">
    <source>
        <dbReference type="ARBA" id="ARBA00022842"/>
    </source>
</evidence>
<dbReference type="HAMAP" id="MF_00047">
    <property type="entry name" value="Dala_Dala_lig"/>
    <property type="match status" value="1"/>
</dbReference>
<protein>
    <recommendedName>
        <fullName evidence="6 18">D-alanine--D-alanine ligase</fullName>
        <ecNumber evidence="6 18">6.3.2.4</ecNumber>
    </recommendedName>
    <alternativeName>
        <fullName evidence="18">D-Ala-D-Ala ligase</fullName>
    </alternativeName>
    <alternativeName>
        <fullName evidence="18">D-alanylalanine synthetase</fullName>
    </alternativeName>
</protein>
<dbReference type="Pfam" id="PF07478">
    <property type="entry name" value="Dala_Dala_lig_C"/>
    <property type="match status" value="1"/>
</dbReference>
<feature type="binding site" evidence="20">
    <location>
        <position position="273"/>
    </location>
    <ligand>
        <name>Mg(2+)</name>
        <dbReference type="ChEBI" id="CHEBI:18420"/>
        <label>2</label>
    </ligand>
</feature>
<dbReference type="SUPFAM" id="SSF52440">
    <property type="entry name" value="PreATP-grasp domain"/>
    <property type="match status" value="1"/>
</dbReference>
<dbReference type="PANTHER" id="PTHR23132:SF23">
    <property type="entry name" value="D-ALANINE--D-ALANINE LIGASE B"/>
    <property type="match status" value="1"/>
</dbReference>
<evidence type="ECO:0000256" key="5">
    <source>
        <dbReference type="ARBA" id="ARBA00010871"/>
    </source>
</evidence>
<evidence type="ECO:0000256" key="13">
    <source>
        <dbReference type="ARBA" id="ARBA00022960"/>
    </source>
</evidence>
<dbReference type="PROSITE" id="PS00844">
    <property type="entry name" value="DALA_DALA_LIGASE_2"/>
    <property type="match status" value="1"/>
</dbReference>
<dbReference type="Gene3D" id="3.30.470.20">
    <property type="entry name" value="ATP-grasp fold, B domain"/>
    <property type="match status" value="1"/>
</dbReference>
<dbReference type="GO" id="GO:0071555">
    <property type="term" value="P:cell wall organization"/>
    <property type="evidence" value="ECO:0007669"/>
    <property type="project" value="UniProtKB-KW"/>
</dbReference>
<dbReference type="InterPro" id="IPR011095">
    <property type="entry name" value="Dala_Dala_lig_C"/>
</dbReference>
<keyword evidence="12 20" id="KW-0460">Magnesium</keyword>
<keyword evidence="15 20" id="KW-0464">Manganese</keyword>
<dbReference type="InterPro" id="IPR005905">
    <property type="entry name" value="D_ala_D_ala"/>
</dbReference>
<dbReference type="Gene3D" id="3.40.50.20">
    <property type="match status" value="1"/>
</dbReference>
<dbReference type="GO" id="GO:0009252">
    <property type="term" value="P:peptidoglycan biosynthetic process"/>
    <property type="evidence" value="ECO:0007669"/>
    <property type="project" value="UniProtKB-UniRule"/>
</dbReference>
<dbReference type="InterPro" id="IPR013815">
    <property type="entry name" value="ATP_grasp_subdomain_1"/>
</dbReference>
<comment type="pathway">
    <text evidence="4 18">Cell wall biogenesis; peptidoglycan biosynthesis.</text>
</comment>
<evidence type="ECO:0000256" key="2">
    <source>
        <dbReference type="ARBA" id="ARBA00003921"/>
    </source>
</evidence>
<dbReference type="GO" id="GO:0005524">
    <property type="term" value="F:ATP binding"/>
    <property type="evidence" value="ECO:0007669"/>
    <property type="project" value="UniProtKB-UniRule"/>
</dbReference>
<keyword evidence="14 18" id="KW-0573">Peptidoglycan synthesis</keyword>
<evidence type="ECO:0000256" key="7">
    <source>
        <dbReference type="ARBA" id="ARBA00022490"/>
    </source>
</evidence>
<dbReference type="NCBIfam" id="NF002378">
    <property type="entry name" value="PRK01372.1"/>
    <property type="match status" value="1"/>
</dbReference>
<dbReference type="PIRSF" id="PIRSF039102">
    <property type="entry name" value="Ddl/VanB"/>
    <property type="match status" value="1"/>
</dbReference>
<evidence type="ECO:0000259" key="22">
    <source>
        <dbReference type="PROSITE" id="PS50975"/>
    </source>
</evidence>
<evidence type="ECO:0000256" key="17">
    <source>
        <dbReference type="ARBA" id="ARBA00047614"/>
    </source>
</evidence>
<dbReference type="PROSITE" id="PS50975">
    <property type="entry name" value="ATP_GRASP"/>
    <property type="match status" value="1"/>
</dbReference>
<comment type="subcellular location">
    <subcellularLocation>
        <location evidence="3 18">Cytoplasm</location>
    </subcellularLocation>
</comment>
<feature type="active site" evidence="19">
    <location>
        <position position="151"/>
    </location>
</feature>
<feature type="binding site" evidence="20">
    <location>
        <position position="271"/>
    </location>
    <ligand>
        <name>Mg(2+)</name>
        <dbReference type="ChEBI" id="CHEBI:18420"/>
        <label>1</label>
    </ligand>
</feature>
<dbReference type="OrthoDB" id="9813261at2"/>
<feature type="binding site" evidence="20">
    <location>
        <position position="258"/>
    </location>
    <ligand>
        <name>Mg(2+)</name>
        <dbReference type="ChEBI" id="CHEBI:18420"/>
        <label>1</label>
    </ligand>
</feature>
<dbReference type="EMBL" id="MUYT01000007">
    <property type="protein sequence ID" value="OOS20663.1"/>
    <property type="molecule type" value="Genomic_DNA"/>
</dbReference>
<evidence type="ECO:0000256" key="4">
    <source>
        <dbReference type="ARBA" id="ARBA00004752"/>
    </source>
</evidence>
<keyword evidence="10 21" id="KW-0547">Nucleotide-binding</keyword>
<feature type="domain" description="ATP-grasp" evidence="22">
    <location>
        <begin position="109"/>
        <end position="304"/>
    </location>
</feature>
<name>A0A1T0CEE5_9GAMM</name>
<dbReference type="InterPro" id="IPR000291">
    <property type="entry name" value="D-Ala_lig_Van_CS"/>
</dbReference>
<dbReference type="AlphaFoldDB" id="A0A1T0CEE5"/>
<comment type="catalytic activity">
    <reaction evidence="17 18">
        <text>2 D-alanine + ATP = D-alanyl-D-alanine + ADP + phosphate + H(+)</text>
        <dbReference type="Rhea" id="RHEA:11224"/>
        <dbReference type="ChEBI" id="CHEBI:15378"/>
        <dbReference type="ChEBI" id="CHEBI:30616"/>
        <dbReference type="ChEBI" id="CHEBI:43474"/>
        <dbReference type="ChEBI" id="CHEBI:57416"/>
        <dbReference type="ChEBI" id="CHEBI:57822"/>
        <dbReference type="ChEBI" id="CHEBI:456216"/>
        <dbReference type="EC" id="6.3.2.4"/>
    </reaction>
</comment>
<keyword evidence="24" id="KW-1185">Reference proteome</keyword>
<dbReference type="SUPFAM" id="SSF56059">
    <property type="entry name" value="Glutathione synthetase ATP-binding domain-like"/>
    <property type="match status" value="1"/>
</dbReference>
<dbReference type="Gene3D" id="3.30.1490.20">
    <property type="entry name" value="ATP-grasp fold, A domain"/>
    <property type="match status" value="1"/>
</dbReference>
<dbReference type="STRING" id="90241.B0682_05850"/>
<gene>
    <name evidence="18" type="primary">ddl</name>
    <name evidence="23" type="ORF">B0682_05850</name>
</gene>
<dbReference type="GO" id="GO:0008360">
    <property type="term" value="P:regulation of cell shape"/>
    <property type="evidence" value="ECO:0007669"/>
    <property type="project" value="UniProtKB-KW"/>
</dbReference>
<evidence type="ECO:0000256" key="1">
    <source>
        <dbReference type="ARBA" id="ARBA00001936"/>
    </source>
</evidence>
<dbReference type="RefSeq" id="WP_078307364.1">
    <property type="nucleotide sequence ID" value="NZ_CP147511.1"/>
</dbReference>
<reference evidence="23 24" key="1">
    <citation type="submission" date="2017-02" db="EMBL/GenBank/DDBJ databases">
        <title>Draft genome sequence of Moraxella lincolnii CCUG 9405T type strain.</title>
        <authorList>
            <person name="Salva-Serra F."/>
            <person name="Engstrom-Jakobsson H."/>
            <person name="Thorell K."/>
            <person name="Jaen-Luchoro D."/>
            <person name="Gonzales-Siles L."/>
            <person name="Karlsson R."/>
            <person name="Yazdan S."/>
            <person name="Boulund F."/>
            <person name="Johnning A."/>
            <person name="Engstrand L."/>
            <person name="Kristiansson E."/>
            <person name="Moore E."/>
        </authorList>
    </citation>
    <scope>NUCLEOTIDE SEQUENCE [LARGE SCALE GENOMIC DNA]</scope>
    <source>
        <strain evidence="23 24">CCUG 9405</strain>
    </source>
</reference>
<dbReference type="Pfam" id="PF01820">
    <property type="entry name" value="Dala_Dala_lig_N"/>
    <property type="match status" value="1"/>
</dbReference>
<evidence type="ECO:0000256" key="18">
    <source>
        <dbReference type="HAMAP-Rule" id="MF_00047"/>
    </source>
</evidence>
<keyword evidence="11 21" id="KW-0067">ATP-binding</keyword>
<evidence type="ECO:0000256" key="3">
    <source>
        <dbReference type="ARBA" id="ARBA00004496"/>
    </source>
</evidence>
<dbReference type="InterPro" id="IPR016185">
    <property type="entry name" value="PreATP-grasp_dom_sf"/>
</dbReference>
<comment type="similarity">
    <text evidence="5 18">Belongs to the D-alanine--D-alanine ligase family.</text>
</comment>
<proteinExistence type="inferred from homology"/>
<keyword evidence="13 18" id="KW-0133">Cell shape</keyword>
<dbReference type="EC" id="6.3.2.4" evidence="6 18"/>
<feature type="active site" evidence="19">
    <location>
        <position position="282"/>
    </location>
</feature>
<keyword evidence="7 18" id="KW-0963">Cytoplasm</keyword>
<comment type="function">
    <text evidence="2 18">Cell wall formation.</text>
</comment>
<evidence type="ECO:0000256" key="15">
    <source>
        <dbReference type="ARBA" id="ARBA00023211"/>
    </source>
</evidence>
<evidence type="ECO:0000313" key="23">
    <source>
        <dbReference type="EMBL" id="OOS20663.1"/>
    </source>
</evidence>
<dbReference type="FunFam" id="3.30.470.20:FF:000008">
    <property type="entry name" value="D-alanine--D-alanine ligase"/>
    <property type="match status" value="1"/>
</dbReference>
<evidence type="ECO:0000256" key="10">
    <source>
        <dbReference type="ARBA" id="ARBA00022741"/>
    </source>
</evidence>
<dbReference type="UniPathway" id="UPA00219"/>
<evidence type="ECO:0000256" key="19">
    <source>
        <dbReference type="PIRSR" id="PIRSR039102-1"/>
    </source>
</evidence>
<dbReference type="GO" id="GO:0046872">
    <property type="term" value="F:metal ion binding"/>
    <property type="evidence" value="ECO:0007669"/>
    <property type="project" value="UniProtKB-KW"/>
</dbReference>
<comment type="cofactor">
    <cofactor evidence="1">
        <name>Mn(2+)</name>
        <dbReference type="ChEBI" id="CHEBI:29035"/>
    </cofactor>
</comment>
<feature type="binding site" evidence="20">
    <location>
        <position position="271"/>
    </location>
    <ligand>
        <name>Mg(2+)</name>
        <dbReference type="ChEBI" id="CHEBI:18420"/>
        <label>2</label>
    </ligand>
</feature>
<dbReference type="PROSITE" id="PS00843">
    <property type="entry name" value="DALA_DALA_LIGASE_1"/>
    <property type="match status" value="1"/>
</dbReference>
<sequence>MSKLNTKDDQNFGKVAVVCGGTSTEREVSLNSGMAVLNALLSKGVDAHHFDPADTDISHLRAYDRVFNVLHGTFGEDGSLQGVLDSFNLPYTGCGVLASAIAMDKFRCRLLWQSLGLPNVPYVVLHDDSDFAAVEREFGLPLFVKPAAEGSSVGVFMVEQAGDLAKIYPKLKQYHGEILAEKAMMGGEYAISLLGEHVLPSIRIIPKGKFYDYEAKYLRDDTIYQCPSDLTPEQERQMGELALKAFRAIGGRGWSRVDFLKGHDGKLCVLEINTVPGMTDHSLVPMAAKEAGIGFDELCVKILAQTLNI</sequence>
<evidence type="ECO:0000256" key="6">
    <source>
        <dbReference type="ARBA" id="ARBA00012216"/>
    </source>
</evidence>
<evidence type="ECO:0000256" key="14">
    <source>
        <dbReference type="ARBA" id="ARBA00022984"/>
    </source>
</evidence>
<comment type="cofactor">
    <cofactor evidence="20">
        <name>Mg(2+)</name>
        <dbReference type="ChEBI" id="CHEBI:18420"/>
    </cofactor>
    <cofactor evidence="20">
        <name>Mn(2+)</name>
        <dbReference type="ChEBI" id="CHEBI:29035"/>
    </cofactor>
    <text evidence="20">Binds 2 magnesium or manganese ions per subunit.</text>
</comment>